<sequence length="248" mass="27422">MRRPWSTLSANIHSGGARLGALGFMAVAYSTSKFGLRGFFLGQDWQRHLRHCISPTLTVNDLFSRFIPKSVYPSSPILCEGLSAPFLGTFRLEKLKHLKLLPKGMHILLPFLIELEIIDCPQVEMFSDGGFSSNIRRVGISSLKLMASLKGALATNTSLEILSIWDVDVESFLVEGLCQLSYLKELHISCGENIQCLPEEGFPNSISTLQIGCSEMLTKRCKKPGGLNMDCEWGLGLVLQSNFCVHAL</sequence>
<evidence type="ECO:0008006" key="3">
    <source>
        <dbReference type="Google" id="ProtNLM"/>
    </source>
</evidence>
<dbReference type="EMBL" id="JBGMDY010000005">
    <property type="protein sequence ID" value="KAL2334470.1"/>
    <property type="molecule type" value="Genomic_DNA"/>
</dbReference>
<evidence type="ECO:0000313" key="2">
    <source>
        <dbReference type="Proteomes" id="UP001603857"/>
    </source>
</evidence>
<keyword evidence="2" id="KW-1185">Reference proteome</keyword>
<organism evidence="1 2">
    <name type="scientific">Flemingia macrophylla</name>
    <dbReference type="NCBI Taxonomy" id="520843"/>
    <lineage>
        <taxon>Eukaryota</taxon>
        <taxon>Viridiplantae</taxon>
        <taxon>Streptophyta</taxon>
        <taxon>Embryophyta</taxon>
        <taxon>Tracheophyta</taxon>
        <taxon>Spermatophyta</taxon>
        <taxon>Magnoliopsida</taxon>
        <taxon>eudicotyledons</taxon>
        <taxon>Gunneridae</taxon>
        <taxon>Pentapetalae</taxon>
        <taxon>rosids</taxon>
        <taxon>fabids</taxon>
        <taxon>Fabales</taxon>
        <taxon>Fabaceae</taxon>
        <taxon>Papilionoideae</taxon>
        <taxon>50 kb inversion clade</taxon>
        <taxon>NPAAA clade</taxon>
        <taxon>indigoferoid/millettioid clade</taxon>
        <taxon>Phaseoleae</taxon>
        <taxon>Flemingia</taxon>
    </lineage>
</organism>
<proteinExistence type="predicted"/>
<dbReference type="AlphaFoldDB" id="A0ABD1MF81"/>
<dbReference type="InterPro" id="IPR032675">
    <property type="entry name" value="LRR_dom_sf"/>
</dbReference>
<evidence type="ECO:0000313" key="1">
    <source>
        <dbReference type="EMBL" id="KAL2334470.1"/>
    </source>
</evidence>
<reference evidence="1 2" key="1">
    <citation type="submission" date="2024-08" db="EMBL/GenBank/DDBJ databases">
        <title>Insights into the chromosomal genome structure of Flemingia macrophylla.</title>
        <authorList>
            <person name="Ding Y."/>
            <person name="Zhao Y."/>
            <person name="Bi W."/>
            <person name="Wu M."/>
            <person name="Zhao G."/>
            <person name="Gong Y."/>
            <person name="Li W."/>
            <person name="Zhang P."/>
        </authorList>
    </citation>
    <scope>NUCLEOTIDE SEQUENCE [LARGE SCALE GENOMIC DNA]</scope>
    <source>
        <strain evidence="1">DYQJB</strain>
        <tissue evidence="1">Leaf</tissue>
    </source>
</reference>
<protein>
    <recommendedName>
        <fullName evidence="3">Disease resistance protein</fullName>
    </recommendedName>
</protein>
<gene>
    <name evidence="1" type="ORF">Fmac_015683</name>
</gene>
<dbReference type="SUPFAM" id="SSF52047">
    <property type="entry name" value="RNI-like"/>
    <property type="match status" value="1"/>
</dbReference>
<name>A0ABD1MF81_9FABA</name>
<accession>A0ABD1MF81</accession>
<comment type="caution">
    <text evidence="1">The sequence shown here is derived from an EMBL/GenBank/DDBJ whole genome shotgun (WGS) entry which is preliminary data.</text>
</comment>
<dbReference type="Proteomes" id="UP001603857">
    <property type="component" value="Unassembled WGS sequence"/>
</dbReference>
<dbReference type="Gene3D" id="3.80.10.10">
    <property type="entry name" value="Ribonuclease Inhibitor"/>
    <property type="match status" value="1"/>
</dbReference>